<dbReference type="EMBL" id="CM037629">
    <property type="protein sequence ID" value="KAH7990524.1"/>
    <property type="molecule type" value="Genomic_DNA"/>
</dbReference>
<comment type="caution">
    <text evidence="1">The sequence shown here is derived from an EMBL/GenBank/DDBJ whole genome shotgun (WGS) entry which is preliminary data.</text>
</comment>
<name>A0ACB8ED48_9SAUR</name>
<accession>A0ACB8ED48</accession>
<gene>
    <name evidence="1" type="ORF">K3G42_007965</name>
</gene>
<evidence type="ECO:0000313" key="1">
    <source>
        <dbReference type="EMBL" id="KAH7990524.1"/>
    </source>
</evidence>
<sequence length="244" mass="26929">MLRSPLWKCDSETSSVMAGDEFYFLHRFRVTSAGNSTVCLAQSLLAAIRYKGCPELLPDTTTASKRSWFQSIACFSTPPSRNNEGLRKCLHTGPPAPPRPVLPDLRLSRSVGTNNSGMEINSNQQRHTMLGGFQSCREVQQNKQGHTRSIAFQISKLLSASRLGGASVTVGLVAGDPPTSCCFSYVARKIPRNLLKDYYETSSKCSQPGVVFTTKKGKYICANPKEQWVQDHMNYLDTKPAVSE</sequence>
<dbReference type="Proteomes" id="UP000827872">
    <property type="component" value="Linkage Group LG16"/>
</dbReference>
<protein>
    <submittedName>
        <fullName evidence="1">Uncharacterized protein</fullName>
    </submittedName>
</protein>
<keyword evidence="2" id="KW-1185">Reference proteome</keyword>
<reference evidence="1" key="1">
    <citation type="submission" date="2021-08" db="EMBL/GenBank/DDBJ databases">
        <title>The first chromosome-level gecko genome reveals the dynamic sex chromosomes of Neotropical dwarf geckos (Sphaerodactylidae: Sphaerodactylus).</title>
        <authorList>
            <person name="Pinto B.J."/>
            <person name="Keating S.E."/>
            <person name="Gamble T."/>
        </authorList>
    </citation>
    <scope>NUCLEOTIDE SEQUENCE</scope>
    <source>
        <strain evidence="1">TG3544</strain>
    </source>
</reference>
<proteinExistence type="predicted"/>
<evidence type="ECO:0000313" key="2">
    <source>
        <dbReference type="Proteomes" id="UP000827872"/>
    </source>
</evidence>
<organism evidence="1 2">
    <name type="scientific">Sphaerodactylus townsendi</name>
    <dbReference type="NCBI Taxonomy" id="933632"/>
    <lineage>
        <taxon>Eukaryota</taxon>
        <taxon>Metazoa</taxon>
        <taxon>Chordata</taxon>
        <taxon>Craniata</taxon>
        <taxon>Vertebrata</taxon>
        <taxon>Euteleostomi</taxon>
        <taxon>Lepidosauria</taxon>
        <taxon>Squamata</taxon>
        <taxon>Bifurcata</taxon>
        <taxon>Gekkota</taxon>
        <taxon>Sphaerodactylidae</taxon>
        <taxon>Sphaerodactylus</taxon>
    </lineage>
</organism>